<evidence type="ECO:0000313" key="4">
    <source>
        <dbReference type="Proteomes" id="UP000295399"/>
    </source>
</evidence>
<dbReference type="Proteomes" id="UP000295399">
    <property type="component" value="Unassembled WGS sequence"/>
</dbReference>
<name>A0A4R2P9Q7_RHOSA</name>
<reference evidence="3 4" key="1">
    <citation type="submission" date="2019-03" db="EMBL/GenBank/DDBJ databases">
        <title>Genomic Encyclopedia of Type Strains, Phase IV (KMG-IV): sequencing the most valuable type-strain genomes for metagenomic binning, comparative biology and taxonomic classification.</title>
        <authorList>
            <person name="Goeker M."/>
        </authorList>
    </citation>
    <scope>NUCLEOTIDE SEQUENCE [LARGE SCALE GENOMIC DNA]</scope>
    <source>
        <strain evidence="3 4">DSM 2132</strain>
    </source>
</reference>
<accession>A0A4R2P9Q7</accession>
<keyword evidence="2" id="KW-0812">Transmembrane</keyword>
<dbReference type="InParanoid" id="A0A4R2P9Q7"/>
<protein>
    <submittedName>
        <fullName evidence="3">Uncharacterized protein</fullName>
    </submittedName>
</protein>
<feature type="compositionally biased region" description="Basic and acidic residues" evidence="1">
    <location>
        <begin position="1"/>
        <end position="24"/>
    </location>
</feature>
<evidence type="ECO:0000256" key="2">
    <source>
        <dbReference type="SAM" id="Phobius"/>
    </source>
</evidence>
<feature type="region of interest" description="Disordered" evidence="1">
    <location>
        <begin position="1"/>
        <end position="30"/>
    </location>
</feature>
<sequence>MTPADRPPEDRPSPASDGRDDDPIRAGMRAARNRRQAGNPWLGIVVAAVVFVLIWAGLRALDG</sequence>
<keyword evidence="2" id="KW-0472">Membrane</keyword>
<gene>
    <name evidence="3" type="ORF">EV659_1127</name>
</gene>
<comment type="caution">
    <text evidence="3">The sequence shown here is derived from an EMBL/GenBank/DDBJ whole genome shotgun (WGS) entry which is preliminary data.</text>
</comment>
<proteinExistence type="predicted"/>
<dbReference type="RefSeq" id="WP_132709335.1">
    <property type="nucleotide sequence ID" value="NZ_JACIGF010000012.1"/>
</dbReference>
<feature type="transmembrane region" description="Helical" evidence="2">
    <location>
        <begin position="38"/>
        <end position="58"/>
    </location>
</feature>
<evidence type="ECO:0000313" key="3">
    <source>
        <dbReference type="EMBL" id="TCP31078.1"/>
    </source>
</evidence>
<organism evidence="3 4">
    <name type="scientific">Rhodothalassium salexigens DSM 2132</name>
    <dbReference type="NCBI Taxonomy" id="1188247"/>
    <lineage>
        <taxon>Bacteria</taxon>
        <taxon>Pseudomonadati</taxon>
        <taxon>Pseudomonadota</taxon>
        <taxon>Alphaproteobacteria</taxon>
        <taxon>Rhodothalassiales</taxon>
        <taxon>Rhodothalassiaceae</taxon>
        <taxon>Rhodothalassium</taxon>
    </lineage>
</organism>
<dbReference type="AlphaFoldDB" id="A0A4R2P9Q7"/>
<dbReference type="EMBL" id="SLXO01000012">
    <property type="protein sequence ID" value="TCP31078.1"/>
    <property type="molecule type" value="Genomic_DNA"/>
</dbReference>
<keyword evidence="2" id="KW-1133">Transmembrane helix</keyword>
<evidence type="ECO:0000256" key="1">
    <source>
        <dbReference type="SAM" id="MobiDB-lite"/>
    </source>
</evidence>
<keyword evidence="4" id="KW-1185">Reference proteome</keyword>